<name>A0A9P7E2Z8_9AGAM</name>
<accession>A0A9P7E2Z8</accession>
<evidence type="ECO:0000256" key="1">
    <source>
        <dbReference type="SAM" id="SignalP"/>
    </source>
</evidence>
<feature type="signal peptide" evidence="1">
    <location>
        <begin position="1"/>
        <end position="18"/>
    </location>
</feature>
<keyword evidence="1" id="KW-0732">Signal</keyword>
<dbReference type="AlphaFoldDB" id="A0A9P7E2Z8"/>
<sequence>MPISYSMTILVLDNLVFALERHYTNDNEMVRLYSDMHTGKWWWNTQKKLDKQQPGATIIPVIISTDKTQVTMFRNKTAYPVYLTIGNIPKDIHHKPSRHAHVLLAYLPTTRLKHITNKALCHQSVVNLYHACMARVLLPLEKAGLDGLAMCSGDGILHHCHPLFACFIDDYPEQALATAVKTMECPKCDIPPNKLESSTAPFEICDLHAVLDALATIDVGDLEFVQASNIFQAVMPNILHQLYQAQACGPNKIDARCRRLPPNHHIRLFMKGITGLSCISGTEHAQICCFLLVRGLLDFLYLVQYPCHSSETLSLLDEALVLFHDNKEIFIDLGIRNHFNLPKLHATSKDAYRATNCKDEFMQMTRWLERKEKIMCHAKFIHWRLHNNVPHHPSPRPASLSFDQTQTLAKHPSAKAVSFRTLISDYGATYFREALACHIVQQNHLDKSLSHSCLKALTANVHLPFHLVAVYHKIKWLSVDTRGHGDPLATVDSHSPKNDALPARFDMALINNGTGQSVGVEGYRVGQIQAIFSIRERDAQFLFPPMYQPPKHLAYIEWFKLFPLTPDSRHGMYKITRSVCSVHSIHLIPKFGPVVPHHWTSNNILEECDAFFVNCYIDRHSFVTLR</sequence>
<gene>
    <name evidence="2" type="ORF">HD556DRAFT_1428137</name>
</gene>
<keyword evidence="3" id="KW-1185">Reference proteome</keyword>
<evidence type="ECO:0000313" key="2">
    <source>
        <dbReference type="EMBL" id="KAG1809906.1"/>
    </source>
</evidence>
<organism evidence="2 3">
    <name type="scientific">Suillus plorans</name>
    <dbReference type="NCBI Taxonomy" id="116603"/>
    <lineage>
        <taxon>Eukaryota</taxon>
        <taxon>Fungi</taxon>
        <taxon>Dikarya</taxon>
        <taxon>Basidiomycota</taxon>
        <taxon>Agaricomycotina</taxon>
        <taxon>Agaricomycetes</taxon>
        <taxon>Agaricomycetidae</taxon>
        <taxon>Boletales</taxon>
        <taxon>Suillineae</taxon>
        <taxon>Suillaceae</taxon>
        <taxon>Suillus</taxon>
    </lineage>
</organism>
<dbReference type="RefSeq" id="XP_041167571.1">
    <property type="nucleotide sequence ID" value="XM_041304689.1"/>
</dbReference>
<dbReference type="EMBL" id="JABBWE010000001">
    <property type="protein sequence ID" value="KAG1809906.1"/>
    <property type="molecule type" value="Genomic_DNA"/>
</dbReference>
<feature type="chain" id="PRO_5040367663" evidence="1">
    <location>
        <begin position="19"/>
        <end position="626"/>
    </location>
</feature>
<proteinExistence type="predicted"/>
<dbReference type="OrthoDB" id="2576233at2759"/>
<dbReference type="GeneID" id="64598453"/>
<evidence type="ECO:0000313" key="3">
    <source>
        <dbReference type="Proteomes" id="UP000719766"/>
    </source>
</evidence>
<dbReference type="Proteomes" id="UP000719766">
    <property type="component" value="Unassembled WGS sequence"/>
</dbReference>
<dbReference type="Pfam" id="PF18759">
    <property type="entry name" value="Plavaka"/>
    <property type="match status" value="1"/>
</dbReference>
<dbReference type="InterPro" id="IPR041078">
    <property type="entry name" value="Plavaka"/>
</dbReference>
<reference evidence="2" key="1">
    <citation type="journal article" date="2020" name="New Phytol.">
        <title>Comparative genomics reveals dynamic genome evolution in host specialist ectomycorrhizal fungi.</title>
        <authorList>
            <person name="Lofgren L.A."/>
            <person name="Nguyen N.H."/>
            <person name="Vilgalys R."/>
            <person name="Ruytinx J."/>
            <person name="Liao H.L."/>
            <person name="Branco S."/>
            <person name="Kuo A."/>
            <person name="LaButti K."/>
            <person name="Lipzen A."/>
            <person name="Andreopoulos W."/>
            <person name="Pangilinan J."/>
            <person name="Riley R."/>
            <person name="Hundley H."/>
            <person name="Na H."/>
            <person name="Barry K."/>
            <person name="Grigoriev I.V."/>
            <person name="Stajich J.E."/>
            <person name="Kennedy P.G."/>
        </authorList>
    </citation>
    <scope>NUCLEOTIDE SEQUENCE</scope>
    <source>
        <strain evidence="2">S12</strain>
    </source>
</reference>
<protein>
    <submittedName>
        <fullName evidence="2">Uncharacterized protein</fullName>
    </submittedName>
</protein>
<comment type="caution">
    <text evidence="2">The sequence shown here is derived from an EMBL/GenBank/DDBJ whole genome shotgun (WGS) entry which is preliminary data.</text>
</comment>